<name>C9MLL6_9BACT</name>
<accession>C9MLL6</accession>
<gene>
    <name evidence="1" type="ORF">HMPREF0973_00491</name>
</gene>
<evidence type="ECO:0000313" key="2">
    <source>
        <dbReference type="Proteomes" id="UP000003327"/>
    </source>
</evidence>
<sequence>MREKEYVIRIICPYVILSLNHVEKRTDEGVCPYFGAMFGEYPFLF</sequence>
<dbReference type="HOGENOM" id="CLU_3203707_0_0_10"/>
<proteinExistence type="predicted"/>
<comment type="caution">
    <text evidence="1">The sequence shown here is derived from an EMBL/GenBank/DDBJ whole genome shotgun (WGS) entry which is preliminary data.</text>
</comment>
<organism evidence="1 2">
    <name type="scientific">Prevotella veroralis F0319</name>
    <dbReference type="NCBI Taxonomy" id="649761"/>
    <lineage>
        <taxon>Bacteria</taxon>
        <taxon>Pseudomonadati</taxon>
        <taxon>Bacteroidota</taxon>
        <taxon>Bacteroidia</taxon>
        <taxon>Bacteroidales</taxon>
        <taxon>Prevotellaceae</taxon>
        <taxon>Prevotella</taxon>
    </lineage>
</organism>
<protein>
    <submittedName>
        <fullName evidence="1">Uncharacterized protein</fullName>
    </submittedName>
</protein>
<evidence type="ECO:0000313" key="1">
    <source>
        <dbReference type="EMBL" id="EEX19550.1"/>
    </source>
</evidence>
<reference evidence="1 2" key="1">
    <citation type="submission" date="2009-09" db="EMBL/GenBank/DDBJ databases">
        <authorList>
            <person name="Weinstock G."/>
            <person name="Sodergren E."/>
            <person name="Clifton S."/>
            <person name="Fulton L."/>
            <person name="Fulton B."/>
            <person name="Courtney L."/>
            <person name="Fronick C."/>
            <person name="Harrison M."/>
            <person name="Strong C."/>
            <person name="Farmer C."/>
            <person name="Delahaunty K."/>
            <person name="Markovic C."/>
            <person name="Hall O."/>
            <person name="Minx P."/>
            <person name="Tomlinson C."/>
            <person name="Mitreva M."/>
            <person name="Nelson J."/>
            <person name="Hou S."/>
            <person name="Wollam A."/>
            <person name="Pepin K.H."/>
            <person name="Johnson M."/>
            <person name="Bhonagiri V."/>
            <person name="Nash W.E."/>
            <person name="Warren W."/>
            <person name="Chinwalla A."/>
            <person name="Mardis E.R."/>
            <person name="Wilson R.K."/>
        </authorList>
    </citation>
    <scope>NUCLEOTIDE SEQUENCE [LARGE SCALE GENOMIC DNA]</scope>
    <source>
        <strain evidence="1 2">F0319</strain>
    </source>
</reference>
<keyword evidence="2" id="KW-1185">Reference proteome</keyword>
<dbReference type="AlphaFoldDB" id="C9MLL6"/>
<dbReference type="EMBL" id="ACVA01000013">
    <property type="protein sequence ID" value="EEX19550.1"/>
    <property type="molecule type" value="Genomic_DNA"/>
</dbReference>
<dbReference type="Proteomes" id="UP000003327">
    <property type="component" value="Unassembled WGS sequence"/>
</dbReference>